<protein>
    <submittedName>
        <fullName evidence="2">Uncharacterized protein</fullName>
    </submittedName>
</protein>
<evidence type="ECO:0000256" key="1">
    <source>
        <dbReference type="SAM" id="Phobius"/>
    </source>
</evidence>
<gene>
    <name evidence="2" type="ORF">SAMN05216188_110277</name>
</gene>
<name>A0A1H9NLE2_9PSEU</name>
<keyword evidence="1" id="KW-0812">Transmembrane</keyword>
<feature type="transmembrane region" description="Helical" evidence="1">
    <location>
        <begin position="266"/>
        <end position="285"/>
    </location>
</feature>
<keyword evidence="1" id="KW-0472">Membrane</keyword>
<feature type="transmembrane region" description="Helical" evidence="1">
    <location>
        <begin position="297"/>
        <end position="315"/>
    </location>
</feature>
<feature type="transmembrane region" description="Helical" evidence="1">
    <location>
        <begin position="321"/>
        <end position="340"/>
    </location>
</feature>
<dbReference type="EMBL" id="FOFR01000010">
    <property type="protein sequence ID" value="SER36834.1"/>
    <property type="molecule type" value="Genomic_DNA"/>
</dbReference>
<feature type="transmembrane region" description="Helical" evidence="1">
    <location>
        <begin position="418"/>
        <end position="439"/>
    </location>
</feature>
<dbReference type="Proteomes" id="UP000199352">
    <property type="component" value="Unassembled WGS sequence"/>
</dbReference>
<proteinExistence type="predicted"/>
<keyword evidence="3" id="KW-1185">Reference proteome</keyword>
<dbReference type="STRING" id="402600.SAMN05216188_110277"/>
<feature type="transmembrane region" description="Helical" evidence="1">
    <location>
        <begin position="474"/>
        <end position="493"/>
    </location>
</feature>
<feature type="transmembrane region" description="Helical" evidence="1">
    <location>
        <begin position="446"/>
        <end position="468"/>
    </location>
</feature>
<dbReference type="AlphaFoldDB" id="A0A1H9NLE2"/>
<evidence type="ECO:0000313" key="2">
    <source>
        <dbReference type="EMBL" id="SER36834.1"/>
    </source>
</evidence>
<keyword evidence="1" id="KW-1133">Transmembrane helix</keyword>
<dbReference type="RefSeq" id="WP_089953632.1">
    <property type="nucleotide sequence ID" value="NZ_FOFR01000010.1"/>
</dbReference>
<feature type="transmembrane region" description="Helical" evidence="1">
    <location>
        <begin position="208"/>
        <end position="238"/>
    </location>
</feature>
<feature type="transmembrane region" description="Helical" evidence="1">
    <location>
        <begin position="361"/>
        <end position="386"/>
    </location>
</feature>
<evidence type="ECO:0000313" key="3">
    <source>
        <dbReference type="Proteomes" id="UP000199352"/>
    </source>
</evidence>
<accession>A0A1H9NLE2</accession>
<sequence>MPDWTYHPLRGFAATLLGTRRSQRTALRFIGAVGSLPGGGRLIARMLGHRHPPAHLAGDVRGIPVRSRLGAVVPPSVARDAMRALPLVGAGSIWVTPVSLADVPAIREAAVGRRVPLVVGSDAPEVAAALAADVDAIGTVGSPDVVCVTSSSVSAAVEALTDPSAVVLATPSVLVEAGPGWFTRVFEAATPTSSPPRHVGLDPRRWPAWWWGLLVSLGMIVAGLGAAAITLGPVLLWYDRDFLGMGLDELHALNHHLVPFLRHDRIAMAGTMIAIGVLYAGLAVGGIRRGWGWAREAYLASGWIGFPSLLYFLGFGFLEPLHTAVTVMLFPMFLLATWRAPNRPQWTVMPDGPEGERRKALVGQLMMLCTGASLFIGGAVVSVVGLTDVFVPSDLVFLNVEADALSPRLVSFIAHDRAGFGGALMAAAVAIVLLSAWGWRRGESWVWWSLAAAAVFGFLPAVLVHGVIHYTDFLHLAPVFAGVVLTATALTLARPHLCARLR</sequence>
<reference evidence="3" key="1">
    <citation type="submission" date="2016-10" db="EMBL/GenBank/DDBJ databases">
        <authorList>
            <person name="Varghese N."/>
            <person name="Submissions S."/>
        </authorList>
    </citation>
    <scope>NUCLEOTIDE SEQUENCE [LARGE SCALE GENOMIC DNA]</scope>
    <source>
        <strain evidence="3">CGMCC 4.3525</strain>
    </source>
</reference>
<organism evidence="2 3">
    <name type="scientific">Lentzea xinjiangensis</name>
    <dbReference type="NCBI Taxonomy" id="402600"/>
    <lineage>
        <taxon>Bacteria</taxon>
        <taxon>Bacillati</taxon>
        <taxon>Actinomycetota</taxon>
        <taxon>Actinomycetes</taxon>
        <taxon>Pseudonocardiales</taxon>
        <taxon>Pseudonocardiaceae</taxon>
        <taxon>Lentzea</taxon>
    </lineage>
</organism>
<dbReference type="OrthoDB" id="9802377at2"/>